<protein>
    <recommendedName>
        <fullName evidence="1">DUF4189 domain-containing protein</fullName>
    </recommendedName>
</protein>
<gene>
    <name evidence="2" type="ORF">XarjCFBP7645_07380</name>
</gene>
<accession>A0A2S7ACK9</accession>
<comment type="caution">
    <text evidence="2">The sequence shown here is derived from an EMBL/GenBank/DDBJ whole genome shotgun (WGS) entry which is preliminary data.</text>
</comment>
<dbReference type="InterPro" id="IPR025240">
    <property type="entry name" value="DUF4189"/>
</dbReference>
<proteinExistence type="predicted"/>
<sequence>MPLSSRKGNLLMLLYLSDLEAGMHNSISARPALSCAALLLILPITAAFGQTACPIGTAAGSAMCGPGPSDSQGSGSDSYITTPAPRPNGEWLKTWGAVAQTPNGDAGLSAGFLSKVDASTDALSKCATWGAAECRVIVTYRNQCVASVNPVDGGAGGAIANASSVDNAIKIAGKSCEKSGRLCKVTFSECSQPKFRSF</sequence>
<dbReference type="Proteomes" id="UP000239204">
    <property type="component" value="Unassembled WGS sequence"/>
</dbReference>
<evidence type="ECO:0000313" key="2">
    <source>
        <dbReference type="EMBL" id="PPU07467.1"/>
    </source>
</evidence>
<dbReference type="AlphaFoldDB" id="A0A2S7ACK9"/>
<name>A0A2S7ACK9_9XANT</name>
<evidence type="ECO:0000259" key="1">
    <source>
        <dbReference type="Pfam" id="PF13827"/>
    </source>
</evidence>
<organism evidence="2 3">
    <name type="scientific">Xanthomonas arboricola</name>
    <dbReference type="NCBI Taxonomy" id="56448"/>
    <lineage>
        <taxon>Bacteria</taxon>
        <taxon>Pseudomonadati</taxon>
        <taxon>Pseudomonadota</taxon>
        <taxon>Gammaproteobacteria</taxon>
        <taxon>Lysobacterales</taxon>
        <taxon>Lysobacteraceae</taxon>
        <taxon>Xanthomonas</taxon>
    </lineage>
</organism>
<dbReference type="Pfam" id="PF13827">
    <property type="entry name" value="DUF4189"/>
    <property type="match status" value="1"/>
</dbReference>
<evidence type="ECO:0000313" key="3">
    <source>
        <dbReference type="Proteomes" id="UP000239204"/>
    </source>
</evidence>
<reference evidence="2 3" key="1">
    <citation type="submission" date="2016-08" db="EMBL/GenBank/DDBJ databases">
        <title>Evolution of the type three secretion system and type three effector repertoires in Xanthomonas.</title>
        <authorList>
            <person name="Merda D."/>
            <person name="Briand M."/>
            <person name="Bosis E."/>
            <person name="Rousseau C."/>
            <person name="Portier P."/>
            <person name="Jacques M.-A."/>
            <person name="Fischer-Le Saux M."/>
        </authorList>
    </citation>
    <scope>NUCLEOTIDE SEQUENCE [LARGE SCALE GENOMIC DNA]</scope>
    <source>
        <strain evidence="2 3">CFBP 7645</strain>
    </source>
</reference>
<dbReference type="EMBL" id="MIGY01000002">
    <property type="protein sequence ID" value="PPU07467.1"/>
    <property type="molecule type" value="Genomic_DNA"/>
</dbReference>
<feature type="domain" description="DUF4189" evidence="1">
    <location>
        <begin position="95"/>
        <end position="190"/>
    </location>
</feature>